<reference evidence="2 3" key="1">
    <citation type="submission" date="2013-12" db="EMBL/GenBank/DDBJ databases">
        <title>Draft genome of the parsitic nematode Ancylostoma duodenale.</title>
        <authorList>
            <person name="Mitreva M."/>
        </authorList>
    </citation>
    <scope>NUCLEOTIDE SEQUENCE [LARGE SCALE GENOMIC DNA]</scope>
    <source>
        <strain evidence="2 3">Zhejiang</strain>
    </source>
</reference>
<keyword evidence="3" id="KW-1185">Reference proteome</keyword>
<evidence type="ECO:0000313" key="2">
    <source>
        <dbReference type="EMBL" id="KIH52084.1"/>
    </source>
</evidence>
<protein>
    <recommendedName>
        <fullName evidence="1">Helicase ATP-binding domain-containing protein</fullName>
    </recommendedName>
</protein>
<dbReference type="GO" id="GO:0004386">
    <property type="term" value="F:helicase activity"/>
    <property type="evidence" value="ECO:0007669"/>
    <property type="project" value="TreeGrafter"/>
</dbReference>
<evidence type="ECO:0000313" key="3">
    <source>
        <dbReference type="Proteomes" id="UP000054047"/>
    </source>
</evidence>
<dbReference type="InterPro" id="IPR027417">
    <property type="entry name" value="P-loop_NTPase"/>
</dbReference>
<dbReference type="InterPro" id="IPR014001">
    <property type="entry name" value="Helicase_ATP-bd"/>
</dbReference>
<proteinExistence type="predicted"/>
<dbReference type="InterPro" id="IPR011545">
    <property type="entry name" value="DEAD/DEAH_box_helicase_dom"/>
</dbReference>
<feature type="domain" description="Helicase ATP-binding" evidence="1">
    <location>
        <begin position="12"/>
        <end position="204"/>
    </location>
</feature>
<dbReference type="Pfam" id="PF00270">
    <property type="entry name" value="DEAD"/>
    <property type="match status" value="1"/>
</dbReference>
<dbReference type="GO" id="GO:0003723">
    <property type="term" value="F:RNA binding"/>
    <property type="evidence" value="ECO:0007669"/>
    <property type="project" value="TreeGrafter"/>
</dbReference>
<dbReference type="AlphaFoldDB" id="A0A0C2FZH9"/>
<dbReference type="PROSITE" id="PS51192">
    <property type="entry name" value="HELICASE_ATP_BIND_1"/>
    <property type="match status" value="1"/>
</dbReference>
<organism evidence="2 3">
    <name type="scientific">Ancylostoma duodenale</name>
    <dbReference type="NCBI Taxonomy" id="51022"/>
    <lineage>
        <taxon>Eukaryota</taxon>
        <taxon>Metazoa</taxon>
        <taxon>Ecdysozoa</taxon>
        <taxon>Nematoda</taxon>
        <taxon>Chromadorea</taxon>
        <taxon>Rhabditida</taxon>
        <taxon>Rhabditina</taxon>
        <taxon>Rhabditomorpha</taxon>
        <taxon>Strongyloidea</taxon>
        <taxon>Ancylostomatidae</taxon>
        <taxon>Ancylostomatinae</taxon>
        <taxon>Ancylostoma</taxon>
    </lineage>
</organism>
<dbReference type="SMART" id="SM00487">
    <property type="entry name" value="DEXDc"/>
    <property type="match status" value="1"/>
</dbReference>
<dbReference type="PANTHER" id="PTHR18934:SF213">
    <property type="entry name" value="3'-5' RNA HELICASE YTHDC2"/>
    <property type="match status" value="1"/>
</dbReference>
<dbReference type="PANTHER" id="PTHR18934">
    <property type="entry name" value="ATP-DEPENDENT RNA HELICASE"/>
    <property type="match status" value="1"/>
</dbReference>
<gene>
    <name evidence="2" type="ORF">ANCDUO_17819</name>
</gene>
<sequence length="205" mass="23424">MLPAYQQRADVLRAINDHKVVLITGGTGCGKTTQVPQFLLEDAYEHQQPLRIVCTQPRRLPAIAVASRVARERGESLGSTVGYHIRLEQRTSPQTVLTYCTSGVLLRMLTQDDAARDISHIILVSFVNFMFFFSNNWNSCLFLIYIHDEIHEREQNTDYLLIALKQALKKRNDLKVVNVILMSATMEGNLKLFTKYFGEKVEVKH</sequence>
<accession>A0A0C2FZH9</accession>
<dbReference type="Proteomes" id="UP000054047">
    <property type="component" value="Unassembled WGS sequence"/>
</dbReference>
<evidence type="ECO:0000259" key="1">
    <source>
        <dbReference type="PROSITE" id="PS51192"/>
    </source>
</evidence>
<dbReference type="EMBL" id="KN744606">
    <property type="protein sequence ID" value="KIH52084.1"/>
    <property type="molecule type" value="Genomic_DNA"/>
</dbReference>
<feature type="non-terminal residue" evidence="2">
    <location>
        <position position="205"/>
    </location>
</feature>
<dbReference type="OrthoDB" id="5600252at2759"/>
<name>A0A0C2FZH9_9BILA</name>
<dbReference type="GO" id="GO:0005524">
    <property type="term" value="F:ATP binding"/>
    <property type="evidence" value="ECO:0007669"/>
    <property type="project" value="InterPro"/>
</dbReference>
<dbReference type="CDD" id="cd17917">
    <property type="entry name" value="DEXHc_RHA-like"/>
    <property type="match status" value="1"/>
</dbReference>
<dbReference type="SUPFAM" id="SSF52540">
    <property type="entry name" value="P-loop containing nucleoside triphosphate hydrolases"/>
    <property type="match status" value="1"/>
</dbReference>
<dbReference type="Gene3D" id="3.40.50.300">
    <property type="entry name" value="P-loop containing nucleotide triphosphate hydrolases"/>
    <property type="match status" value="1"/>
</dbReference>